<dbReference type="Proteomes" id="UP000054248">
    <property type="component" value="Unassembled WGS sequence"/>
</dbReference>
<evidence type="ECO:0000313" key="2">
    <source>
        <dbReference type="EMBL" id="KIO26767.1"/>
    </source>
</evidence>
<accession>A0A0C3LZC5</accession>
<evidence type="ECO:0000313" key="3">
    <source>
        <dbReference type="Proteomes" id="UP000054248"/>
    </source>
</evidence>
<organism evidence="2 3">
    <name type="scientific">Tulasnella calospora MUT 4182</name>
    <dbReference type="NCBI Taxonomy" id="1051891"/>
    <lineage>
        <taxon>Eukaryota</taxon>
        <taxon>Fungi</taxon>
        <taxon>Dikarya</taxon>
        <taxon>Basidiomycota</taxon>
        <taxon>Agaricomycotina</taxon>
        <taxon>Agaricomycetes</taxon>
        <taxon>Cantharellales</taxon>
        <taxon>Tulasnellaceae</taxon>
        <taxon>Tulasnella</taxon>
    </lineage>
</organism>
<name>A0A0C3LZC5_9AGAM</name>
<evidence type="ECO:0000259" key="1">
    <source>
        <dbReference type="Pfam" id="PF01738"/>
    </source>
</evidence>
<dbReference type="Gene3D" id="3.40.50.1820">
    <property type="entry name" value="alpha/beta hydrolase"/>
    <property type="match status" value="1"/>
</dbReference>
<dbReference type="Pfam" id="PF01738">
    <property type="entry name" value="DLH"/>
    <property type="match status" value="1"/>
</dbReference>
<dbReference type="InterPro" id="IPR029058">
    <property type="entry name" value="AB_hydrolase_fold"/>
</dbReference>
<feature type="domain" description="Dienelactone hydrolase" evidence="1">
    <location>
        <begin position="32"/>
        <end position="228"/>
    </location>
</feature>
<protein>
    <recommendedName>
        <fullName evidence="1">Dienelactone hydrolase domain-containing protein</fullName>
    </recommendedName>
</protein>
<reference evidence="2 3" key="1">
    <citation type="submission" date="2014-04" db="EMBL/GenBank/DDBJ databases">
        <authorList>
            <consortium name="DOE Joint Genome Institute"/>
            <person name="Kuo A."/>
            <person name="Girlanda M."/>
            <person name="Perotto S."/>
            <person name="Kohler A."/>
            <person name="Nagy L.G."/>
            <person name="Floudas D."/>
            <person name="Copeland A."/>
            <person name="Barry K.W."/>
            <person name="Cichocki N."/>
            <person name="Veneault-Fourrey C."/>
            <person name="LaButti K."/>
            <person name="Lindquist E.A."/>
            <person name="Lipzen A."/>
            <person name="Lundell T."/>
            <person name="Morin E."/>
            <person name="Murat C."/>
            <person name="Sun H."/>
            <person name="Tunlid A."/>
            <person name="Henrissat B."/>
            <person name="Grigoriev I.V."/>
            <person name="Hibbett D.S."/>
            <person name="Martin F."/>
            <person name="Nordberg H.P."/>
            <person name="Cantor M.N."/>
            <person name="Hua S.X."/>
        </authorList>
    </citation>
    <scope>NUCLEOTIDE SEQUENCE [LARGE SCALE GENOMIC DNA]</scope>
    <source>
        <strain evidence="2 3">MUT 4182</strain>
    </source>
</reference>
<dbReference type="GO" id="GO:0016787">
    <property type="term" value="F:hydrolase activity"/>
    <property type="evidence" value="ECO:0007669"/>
    <property type="project" value="InterPro"/>
</dbReference>
<dbReference type="EMBL" id="KN823019">
    <property type="protein sequence ID" value="KIO26767.1"/>
    <property type="molecule type" value="Genomic_DNA"/>
</dbReference>
<gene>
    <name evidence="2" type="ORF">M407DRAFT_243588</name>
</gene>
<dbReference type="OrthoDB" id="2147163at2759"/>
<sequence length="251" mass="27478">MSSEACCSIPPVVSEGYEKKGEFIPLGNLEKAYVTGPKETGRAIVIVYDVIGYSSQAIQGADILASSANAQVIVPDLLQGDFADHSWIPPDTPEKLQRWQRWYAERGNPLTYLEPMASVVDTLRDGGAKKIGLVGFCWGGKLATLAATEASGISAVVAVHPGMVDPNDAKVVAVPFALYDSKDEDKEACDAFMKTLESKPFAEKNDRKRYETMHHGWAAARGNLNDEQNLKEFQDVYGRIATFIDKIFDSK</sequence>
<dbReference type="SUPFAM" id="SSF53474">
    <property type="entry name" value="alpha/beta-Hydrolases"/>
    <property type="match status" value="1"/>
</dbReference>
<dbReference type="HOGENOM" id="CLU_054590_0_1_1"/>
<keyword evidence="3" id="KW-1185">Reference proteome</keyword>
<dbReference type="STRING" id="1051891.A0A0C3LZC5"/>
<reference evidence="3" key="2">
    <citation type="submission" date="2015-01" db="EMBL/GenBank/DDBJ databases">
        <title>Evolutionary Origins and Diversification of the Mycorrhizal Mutualists.</title>
        <authorList>
            <consortium name="DOE Joint Genome Institute"/>
            <consortium name="Mycorrhizal Genomics Consortium"/>
            <person name="Kohler A."/>
            <person name="Kuo A."/>
            <person name="Nagy L.G."/>
            <person name="Floudas D."/>
            <person name="Copeland A."/>
            <person name="Barry K.W."/>
            <person name="Cichocki N."/>
            <person name="Veneault-Fourrey C."/>
            <person name="LaButti K."/>
            <person name="Lindquist E.A."/>
            <person name="Lipzen A."/>
            <person name="Lundell T."/>
            <person name="Morin E."/>
            <person name="Murat C."/>
            <person name="Riley R."/>
            <person name="Ohm R."/>
            <person name="Sun H."/>
            <person name="Tunlid A."/>
            <person name="Henrissat B."/>
            <person name="Grigoriev I.V."/>
            <person name="Hibbett D.S."/>
            <person name="Martin F."/>
        </authorList>
    </citation>
    <scope>NUCLEOTIDE SEQUENCE [LARGE SCALE GENOMIC DNA]</scope>
    <source>
        <strain evidence="3">MUT 4182</strain>
    </source>
</reference>
<proteinExistence type="predicted"/>
<dbReference type="PANTHER" id="PTHR47668:SF1">
    <property type="entry name" value="DIENELACTONE HYDROLASE DOMAIN-CONTAINING PROTEIN-RELATED"/>
    <property type="match status" value="1"/>
</dbReference>
<dbReference type="PANTHER" id="PTHR47668">
    <property type="entry name" value="DIENELACTONE HYDROLASE FAMILY PROTEIN (AFU_ORTHOLOGUE AFUA_6G01940)"/>
    <property type="match status" value="1"/>
</dbReference>
<dbReference type="AlphaFoldDB" id="A0A0C3LZC5"/>
<dbReference type="InterPro" id="IPR002925">
    <property type="entry name" value="Dienelactn_hydro"/>
</dbReference>